<evidence type="ECO:0000259" key="4">
    <source>
        <dbReference type="PROSITE" id="PS01124"/>
    </source>
</evidence>
<dbReference type="PANTHER" id="PTHR46796">
    <property type="entry name" value="HTH-TYPE TRANSCRIPTIONAL ACTIVATOR RHAS-RELATED"/>
    <property type="match status" value="1"/>
</dbReference>
<keyword evidence="3" id="KW-0804">Transcription</keyword>
<sequence length="274" mass="31113">MQGVPAQFTSQTDRADFQPLAGYPQVELYRAHISRHSFDPHTHQAFGIGLIDRGAQHFRYRGANHLAGTGALVLMNPDELHTGHAASDQGWHYRMIYLEPALLADLTGTPDWHFKEVLQAHPQRCQQLSALLGALWQPQQPLAVDSLLLTLVDTLRPFAQQRPRAPSPRHRFDAVRDLLHSQYHRPLRLEELAREAGLSPYHFLRQFKAQFHVTPQQMLMAIRLYEAKCLLAKGVPLAQVAPQVGLTDQAHLTRAFASRYGTTPGRYQQQCYRP</sequence>
<dbReference type="RefSeq" id="WP_008485842.1">
    <property type="nucleotide sequence ID" value="NZ_AMRI01000023.1"/>
</dbReference>
<dbReference type="OrthoDB" id="9809338at2"/>
<evidence type="ECO:0000313" key="6">
    <source>
        <dbReference type="Proteomes" id="UP000006755"/>
    </source>
</evidence>
<organism evidence="5 6">
    <name type="scientific">Gallaecimonas xiamenensis 3-C-1</name>
    <dbReference type="NCBI Taxonomy" id="745411"/>
    <lineage>
        <taxon>Bacteria</taxon>
        <taxon>Pseudomonadati</taxon>
        <taxon>Pseudomonadota</taxon>
        <taxon>Gammaproteobacteria</taxon>
        <taxon>Enterobacterales</taxon>
        <taxon>Gallaecimonadaceae</taxon>
        <taxon>Gallaecimonas</taxon>
    </lineage>
</organism>
<evidence type="ECO:0000256" key="3">
    <source>
        <dbReference type="ARBA" id="ARBA00023163"/>
    </source>
</evidence>
<name>K2JG31_9GAMM</name>
<dbReference type="SMART" id="SM00342">
    <property type="entry name" value="HTH_ARAC"/>
    <property type="match status" value="1"/>
</dbReference>
<dbReference type="EMBL" id="AMRI01000023">
    <property type="protein sequence ID" value="EKE69599.1"/>
    <property type="molecule type" value="Genomic_DNA"/>
</dbReference>
<accession>K2JG31</accession>
<dbReference type="Proteomes" id="UP000006755">
    <property type="component" value="Unassembled WGS sequence"/>
</dbReference>
<dbReference type="Pfam" id="PF12833">
    <property type="entry name" value="HTH_18"/>
    <property type="match status" value="1"/>
</dbReference>
<evidence type="ECO:0000256" key="2">
    <source>
        <dbReference type="ARBA" id="ARBA00023125"/>
    </source>
</evidence>
<dbReference type="eggNOG" id="COG2207">
    <property type="taxonomic scope" value="Bacteria"/>
</dbReference>
<dbReference type="PATRIC" id="fig|745411.4.peg.2940"/>
<dbReference type="GO" id="GO:0043565">
    <property type="term" value="F:sequence-specific DNA binding"/>
    <property type="evidence" value="ECO:0007669"/>
    <property type="project" value="InterPro"/>
</dbReference>
<dbReference type="InterPro" id="IPR003313">
    <property type="entry name" value="AraC-bd"/>
</dbReference>
<keyword evidence="1" id="KW-0805">Transcription regulation</keyword>
<comment type="caution">
    <text evidence="5">The sequence shown here is derived from an EMBL/GenBank/DDBJ whole genome shotgun (WGS) entry which is preliminary data.</text>
</comment>
<gene>
    <name evidence="5" type="ORF">B3C1_14937</name>
</gene>
<dbReference type="InterPro" id="IPR018060">
    <property type="entry name" value="HTH_AraC"/>
</dbReference>
<dbReference type="InterPro" id="IPR009057">
    <property type="entry name" value="Homeodomain-like_sf"/>
</dbReference>
<feature type="domain" description="HTH araC/xylS-type" evidence="4">
    <location>
        <begin position="173"/>
        <end position="270"/>
    </location>
</feature>
<protein>
    <submittedName>
        <fullName evidence="5">Putative helix-turn-helix AraC-type transcriptional regulator</fullName>
    </submittedName>
</protein>
<evidence type="ECO:0000256" key="1">
    <source>
        <dbReference type="ARBA" id="ARBA00023015"/>
    </source>
</evidence>
<keyword evidence="2" id="KW-0238">DNA-binding</keyword>
<dbReference type="GO" id="GO:0003700">
    <property type="term" value="F:DNA-binding transcription factor activity"/>
    <property type="evidence" value="ECO:0007669"/>
    <property type="project" value="InterPro"/>
</dbReference>
<evidence type="ECO:0000313" key="5">
    <source>
        <dbReference type="EMBL" id="EKE69599.1"/>
    </source>
</evidence>
<dbReference type="PROSITE" id="PS01124">
    <property type="entry name" value="HTH_ARAC_FAMILY_2"/>
    <property type="match status" value="1"/>
</dbReference>
<reference evidence="5 6" key="1">
    <citation type="journal article" date="2012" name="J. Bacteriol.">
        <title>Genome Sequence of Gallaecimonas xiamenensis Type Strain 3-C-1.</title>
        <authorList>
            <person name="Lai Q."/>
            <person name="Wang L."/>
            <person name="Wang W."/>
            <person name="Shao Z."/>
        </authorList>
    </citation>
    <scope>NUCLEOTIDE SEQUENCE [LARGE SCALE GENOMIC DNA]</scope>
    <source>
        <strain evidence="5 6">3-C-1</strain>
    </source>
</reference>
<dbReference type="AlphaFoldDB" id="K2JG31"/>
<dbReference type="InterPro" id="IPR037923">
    <property type="entry name" value="HTH-like"/>
</dbReference>
<dbReference type="PANTHER" id="PTHR46796:SF2">
    <property type="entry name" value="TRANSCRIPTIONAL REGULATORY PROTEIN"/>
    <property type="match status" value="1"/>
</dbReference>
<dbReference type="STRING" id="745411.B3C1_14937"/>
<dbReference type="SUPFAM" id="SSF46689">
    <property type="entry name" value="Homeodomain-like"/>
    <property type="match status" value="2"/>
</dbReference>
<dbReference type="SUPFAM" id="SSF51215">
    <property type="entry name" value="Regulatory protein AraC"/>
    <property type="match status" value="1"/>
</dbReference>
<dbReference type="InterPro" id="IPR050204">
    <property type="entry name" value="AraC_XylS_family_regulators"/>
</dbReference>
<proteinExistence type="predicted"/>
<keyword evidence="6" id="KW-1185">Reference proteome</keyword>
<dbReference type="Gene3D" id="1.10.10.60">
    <property type="entry name" value="Homeodomain-like"/>
    <property type="match status" value="2"/>
</dbReference>
<dbReference type="Pfam" id="PF02311">
    <property type="entry name" value="AraC_binding"/>
    <property type="match status" value="1"/>
</dbReference>